<protein>
    <submittedName>
        <fullName evidence="2">Thymidylate kinase</fullName>
    </submittedName>
</protein>
<dbReference type="Proteomes" id="UP001595797">
    <property type="component" value="Unassembled WGS sequence"/>
</dbReference>
<evidence type="ECO:0000256" key="1">
    <source>
        <dbReference type="SAM" id="MobiDB-lite"/>
    </source>
</evidence>
<feature type="region of interest" description="Disordered" evidence="1">
    <location>
        <begin position="50"/>
        <end position="75"/>
    </location>
</feature>
<organism evidence="2 3">
    <name type="scientific">Kocuria oceani</name>
    <dbReference type="NCBI Taxonomy" id="988827"/>
    <lineage>
        <taxon>Bacteria</taxon>
        <taxon>Bacillati</taxon>
        <taxon>Actinomycetota</taxon>
        <taxon>Actinomycetes</taxon>
        <taxon>Micrococcales</taxon>
        <taxon>Micrococcaceae</taxon>
        <taxon>Kocuria</taxon>
    </lineage>
</organism>
<dbReference type="Gene3D" id="3.40.50.300">
    <property type="entry name" value="P-loop containing nucleotide triphosphate hydrolases"/>
    <property type="match status" value="1"/>
</dbReference>
<dbReference type="InterPro" id="IPR027417">
    <property type="entry name" value="P-loop_NTPase"/>
</dbReference>
<proteinExistence type="predicted"/>
<dbReference type="GO" id="GO:0016301">
    <property type="term" value="F:kinase activity"/>
    <property type="evidence" value="ECO:0007669"/>
    <property type="project" value="UniProtKB-KW"/>
</dbReference>
<keyword evidence="2" id="KW-0808">Transferase</keyword>
<sequence length="245" mass="26775">MLIQQRSTFLPRPLRVRTIRHAVSSNGPKRVLLLLNGQDASALCWVFPARPSSEDRRPPTPEHVDEDARSGELGIDGAGKTTTAAALVAAERQAGREVIVLRNRSGRRWLARTSARVGVEVPVRWADRFETGVRTVNVLVCQVRAARRDGLVVINRHLVCQLVLRRVRDLPPGRVLPWLAVTVLCGVVVVVLDVPAETAHARIPARGQDAESLEYLRAARARTATGAPKAVLARLARLTGASAHH</sequence>
<dbReference type="RefSeq" id="WP_238986115.1">
    <property type="nucleotide sequence ID" value="NZ_JARAMH010000022.1"/>
</dbReference>
<name>A0ABV9TN31_9MICC</name>
<comment type="caution">
    <text evidence="2">The sequence shown here is derived from an EMBL/GenBank/DDBJ whole genome shotgun (WGS) entry which is preliminary data.</text>
</comment>
<evidence type="ECO:0000313" key="2">
    <source>
        <dbReference type="EMBL" id="MFC4905472.1"/>
    </source>
</evidence>
<evidence type="ECO:0000313" key="3">
    <source>
        <dbReference type="Proteomes" id="UP001595797"/>
    </source>
</evidence>
<dbReference type="SUPFAM" id="SSF52540">
    <property type="entry name" value="P-loop containing nucleoside triphosphate hydrolases"/>
    <property type="match status" value="1"/>
</dbReference>
<feature type="compositionally biased region" description="Basic and acidic residues" evidence="1">
    <location>
        <begin position="52"/>
        <end position="70"/>
    </location>
</feature>
<keyword evidence="2" id="KW-0418">Kinase</keyword>
<accession>A0ABV9TN31</accession>
<reference evidence="3" key="1">
    <citation type="journal article" date="2019" name="Int. J. Syst. Evol. Microbiol.">
        <title>The Global Catalogue of Microorganisms (GCM) 10K type strain sequencing project: providing services to taxonomists for standard genome sequencing and annotation.</title>
        <authorList>
            <consortium name="The Broad Institute Genomics Platform"/>
            <consortium name="The Broad Institute Genome Sequencing Center for Infectious Disease"/>
            <person name="Wu L."/>
            <person name="Ma J."/>
        </authorList>
    </citation>
    <scope>NUCLEOTIDE SEQUENCE [LARGE SCALE GENOMIC DNA]</scope>
    <source>
        <strain evidence="3">CGMCC 4.6946</strain>
    </source>
</reference>
<gene>
    <name evidence="2" type="ORF">ACFPCS_18065</name>
</gene>
<keyword evidence="3" id="KW-1185">Reference proteome</keyword>
<dbReference type="EMBL" id="JBHSIW010000026">
    <property type="protein sequence ID" value="MFC4905472.1"/>
    <property type="molecule type" value="Genomic_DNA"/>
</dbReference>